<dbReference type="AlphaFoldDB" id="A0A2R4X1Z8"/>
<feature type="transmembrane region" description="Helical" evidence="8">
    <location>
        <begin position="352"/>
        <end position="372"/>
    </location>
</feature>
<evidence type="ECO:0000259" key="9">
    <source>
        <dbReference type="Pfam" id="PF02163"/>
    </source>
</evidence>
<keyword evidence="2" id="KW-0645">Protease</keyword>
<dbReference type="PANTHER" id="PTHR31412:SF0">
    <property type="entry name" value="ZINC METALLOPROTEASE EGY1, CHLOROPLASTIC-RELATED"/>
    <property type="match status" value="1"/>
</dbReference>
<evidence type="ECO:0000256" key="7">
    <source>
        <dbReference type="ARBA" id="ARBA00023136"/>
    </source>
</evidence>
<evidence type="ECO:0000313" key="10">
    <source>
        <dbReference type="EMBL" id="AWB27753.1"/>
    </source>
</evidence>
<comment type="subcellular location">
    <subcellularLocation>
        <location evidence="1">Membrane</location>
        <topology evidence="1">Multi-pass membrane protein</topology>
    </subcellularLocation>
</comment>
<dbReference type="GO" id="GO:0008233">
    <property type="term" value="F:peptidase activity"/>
    <property type="evidence" value="ECO:0007669"/>
    <property type="project" value="UniProtKB-KW"/>
</dbReference>
<dbReference type="InterPro" id="IPR008915">
    <property type="entry name" value="Peptidase_M50"/>
</dbReference>
<gene>
    <name evidence="10" type="ORF">HARCEL1_08535</name>
</gene>
<keyword evidence="3 8" id="KW-0812">Transmembrane</keyword>
<organism evidence="10 11">
    <name type="scientific">Halococcoides cellulosivorans</name>
    <dbReference type="NCBI Taxonomy" id="1679096"/>
    <lineage>
        <taxon>Archaea</taxon>
        <taxon>Methanobacteriati</taxon>
        <taxon>Methanobacteriota</taxon>
        <taxon>Stenosarchaea group</taxon>
        <taxon>Halobacteria</taxon>
        <taxon>Halobacteriales</taxon>
        <taxon>Haloarculaceae</taxon>
        <taxon>Halococcoides</taxon>
    </lineage>
</organism>
<feature type="domain" description="Peptidase M50" evidence="9">
    <location>
        <begin position="123"/>
        <end position="286"/>
    </location>
</feature>
<dbReference type="CDD" id="cd06160">
    <property type="entry name" value="S2P-M50_like_2"/>
    <property type="match status" value="1"/>
</dbReference>
<evidence type="ECO:0000256" key="5">
    <source>
        <dbReference type="ARBA" id="ARBA00022946"/>
    </source>
</evidence>
<accession>A0A2R4X1Z8</accession>
<feature type="transmembrane region" description="Helical" evidence="8">
    <location>
        <begin position="115"/>
        <end position="133"/>
    </location>
</feature>
<dbReference type="RefSeq" id="WP_108382395.1">
    <property type="nucleotide sequence ID" value="NZ_CP028858.1"/>
</dbReference>
<evidence type="ECO:0000256" key="1">
    <source>
        <dbReference type="ARBA" id="ARBA00004141"/>
    </source>
</evidence>
<feature type="transmembrane region" description="Helical" evidence="8">
    <location>
        <begin position="321"/>
        <end position="340"/>
    </location>
</feature>
<proteinExistence type="predicted"/>
<evidence type="ECO:0000256" key="6">
    <source>
        <dbReference type="ARBA" id="ARBA00022989"/>
    </source>
</evidence>
<dbReference type="Proteomes" id="UP000244727">
    <property type="component" value="Chromosome"/>
</dbReference>
<dbReference type="PANTHER" id="PTHR31412">
    <property type="entry name" value="ZINC METALLOPROTEASE EGY1"/>
    <property type="match status" value="1"/>
</dbReference>
<evidence type="ECO:0000256" key="2">
    <source>
        <dbReference type="ARBA" id="ARBA00022670"/>
    </source>
</evidence>
<feature type="transmembrane region" description="Helical" evidence="8">
    <location>
        <begin position="153"/>
        <end position="171"/>
    </location>
</feature>
<keyword evidence="7 8" id="KW-0472">Membrane</keyword>
<dbReference type="Pfam" id="PF02163">
    <property type="entry name" value="Peptidase_M50"/>
    <property type="match status" value="1"/>
</dbReference>
<reference evidence="10 11" key="1">
    <citation type="submission" date="2018-04" db="EMBL/GenBank/DDBJ databases">
        <title>Halococcoides cellulosivorans gen. nov., sp. nov., an extremely halophilic cellulose-utilizing haloarchaeon from hypersaline lakes.</title>
        <authorList>
            <person name="Sorokin D.Y."/>
            <person name="Toshchakov S.V."/>
            <person name="Samarov N.I."/>
            <person name="Korzhenkov A."/>
            <person name="Kublanov I.V."/>
        </authorList>
    </citation>
    <scope>NUCLEOTIDE SEQUENCE [LARGE SCALE GENOMIC DNA]</scope>
    <source>
        <strain evidence="10 11">HArcel1</strain>
    </source>
</reference>
<keyword evidence="11" id="KW-1185">Reference proteome</keyword>
<dbReference type="KEGG" id="harc:HARCEL1_08535"/>
<feature type="transmembrane region" description="Helical" evidence="8">
    <location>
        <begin position="254"/>
        <end position="272"/>
    </location>
</feature>
<feature type="transmembrane region" description="Helical" evidence="8">
    <location>
        <begin position="86"/>
        <end position="108"/>
    </location>
</feature>
<name>A0A2R4X1Z8_9EURY</name>
<protein>
    <recommendedName>
        <fullName evidence="9">Peptidase M50 domain-containing protein</fullName>
    </recommendedName>
</protein>
<evidence type="ECO:0000256" key="3">
    <source>
        <dbReference type="ARBA" id="ARBA00022692"/>
    </source>
</evidence>
<dbReference type="GeneID" id="36512548"/>
<keyword evidence="5" id="KW-0809">Transit peptide</keyword>
<dbReference type="GO" id="GO:0016020">
    <property type="term" value="C:membrane"/>
    <property type="evidence" value="ECO:0007669"/>
    <property type="project" value="UniProtKB-SubCell"/>
</dbReference>
<evidence type="ECO:0000256" key="8">
    <source>
        <dbReference type="SAM" id="Phobius"/>
    </source>
</evidence>
<feature type="transmembrane region" description="Helical" evidence="8">
    <location>
        <begin position="292"/>
        <end position="309"/>
    </location>
</feature>
<keyword evidence="6 8" id="KW-1133">Transmembrane helix</keyword>
<dbReference type="InterPro" id="IPR044838">
    <property type="entry name" value="EGY1-like"/>
</dbReference>
<sequence length="374" mass="39688">MDERLPDGAPTPGRIGSILRVETIEREGRVVRYYGRPAVPLDRLESAAQDAFRGYDVTVRRVSSGTPPRVALEARPSEAGLDGIPWLNLLLFVLTVVSTLFAGSQWYYTDLQSPLDLLAAWPFTVALLGILGVHEFGHYLASRYHGVDASLPYFIPVPSFIGTLGAVIRIRGPIPDRDALFDIGASGPLAGFVATVVVAVIGLAMDPITVPQSVAEASNSIEIDLGYPLLHHLLALGFGADQTGVFLDRQHHPILLASWVGALVTMLNLLPVGQLDGGHVSRAVFGPRQETVGALVPAALFGLAATVYSTTEVGLSGVSVWIIWGVLTILVGAVGPATPIRDRDLDPRRQAVAVAVLLVGIACVMPVPMTIVGP</sequence>
<evidence type="ECO:0000256" key="4">
    <source>
        <dbReference type="ARBA" id="ARBA00022801"/>
    </source>
</evidence>
<feature type="transmembrane region" description="Helical" evidence="8">
    <location>
        <begin position="183"/>
        <end position="205"/>
    </location>
</feature>
<evidence type="ECO:0000313" key="11">
    <source>
        <dbReference type="Proteomes" id="UP000244727"/>
    </source>
</evidence>
<dbReference type="EMBL" id="CP028858">
    <property type="protein sequence ID" value="AWB27753.1"/>
    <property type="molecule type" value="Genomic_DNA"/>
</dbReference>
<dbReference type="GO" id="GO:0006508">
    <property type="term" value="P:proteolysis"/>
    <property type="evidence" value="ECO:0007669"/>
    <property type="project" value="UniProtKB-KW"/>
</dbReference>
<keyword evidence="4" id="KW-0378">Hydrolase</keyword>